<sequence>MKAALVLASIAASVFAIDIPDHKYLCVNNGCVQQPISFDLREAASAPTLMGLTDCEATCGAGNLWPLPTSVDYGTDRRLTKAINVASIKHSVSGASSDLVKAIQGNFNDVVNAKNLDDRTFLARAVSVAGDGITINAKIKSKDETLSLQTDESYSLTVDGTKINIEAATVYGYRHALTTLAQLIDYSDYTKSVRIVNYAKITDRPAYPHRGITLDTSRNFYSVASIKRLIKTMGANKLNTFHWHITDSSSFPLEIVGEPRINQYGAYSADRIYTQTQVKELVAYGKVHGVRIIPEFDVPSHAGAGWQWGPDSGLGDLTLCYNEGLWTELCLEPPCGQLNPLNENLYAPLTTVFKEINDLFDADILHMGGDEVSINCWNASSAITKSIKDRTNKQEFFDLWGKFQQRVETIAVGKTGKKVMVWLSDLTTPTNYKYLPKNTTIVQVWSDVASNDVGRLTKEGYQVVVSNYDIHYLDCGFGDWMKKGDSWCNPYKTWQLIYDFDVATNASNKSLVLGGEVAMWSEIADDHVVEAKVWPRASAIAERLWTNPKTNWTHAMTRMRIQRDRIAFAGVGADAVDPAWCRQYPMQCQLV</sequence>
<dbReference type="EC" id="3.2.1.52" evidence="7"/>
<dbReference type="Pfam" id="PF14845">
    <property type="entry name" value="Glycohydro_20b2"/>
    <property type="match status" value="1"/>
</dbReference>
<keyword evidence="6 7" id="KW-0326">Glycosidase</keyword>
<dbReference type="GO" id="GO:0030203">
    <property type="term" value="P:glycosaminoglycan metabolic process"/>
    <property type="evidence" value="ECO:0007669"/>
    <property type="project" value="TreeGrafter"/>
</dbReference>
<evidence type="ECO:0000313" key="13">
    <source>
        <dbReference type="Proteomes" id="UP000481153"/>
    </source>
</evidence>
<keyword evidence="4 7" id="KW-0378">Hydrolase</keyword>
<evidence type="ECO:0000256" key="4">
    <source>
        <dbReference type="ARBA" id="ARBA00022801"/>
    </source>
</evidence>
<dbReference type="AlphaFoldDB" id="A0A6G0WE87"/>
<keyword evidence="13" id="KW-1185">Reference proteome</keyword>
<dbReference type="InterPro" id="IPR029019">
    <property type="entry name" value="HEX_eukaryotic_N"/>
</dbReference>
<dbReference type="PRINTS" id="PR00738">
    <property type="entry name" value="GLHYDRLASE20"/>
</dbReference>
<evidence type="ECO:0000256" key="1">
    <source>
        <dbReference type="ARBA" id="ARBA00001231"/>
    </source>
</evidence>
<evidence type="ECO:0000256" key="7">
    <source>
        <dbReference type="PIRNR" id="PIRNR001093"/>
    </source>
</evidence>
<feature type="active site" description="Proton donor" evidence="8">
    <location>
        <position position="371"/>
    </location>
</feature>
<dbReference type="Gene3D" id="3.30.379.10">
    <property type="entry name" value="Chitobiase/beta-hexosaminidase domain 2-like"/>
    <property type="match status" value="1"/>
</dbReference>
<dbReference type="GO" id="GO:0005886">
    <property type="term" value="C:plasma membrane"/>
    <property type="evidence" value="ECO:0007669"/>
    <property type="project" value="TreeGrafter"/>
</dbReference>
<evidence type="ECO:0000313" key="12">
    <source>
        <dbReference type="EMBL" id="KAF0724653.1"/>
    </source>
</evidence>
<dbReference type="PANTHER" id="PTHR22600">
    <property type="entry name" value="BETA-HEXOSAMINIDASE"/>
    <property type="match status" value="1"/>
</dbReference>
<dbReference type="SUPFAM" id="SSF55545">
    <property type="entry name" value="beta-N-acetylhexosaminidase-like domain"/>
    <property type="match status" value="1"/>
</dbReference>
<comment type="catalytic activity">
    <reaction evidence="1 7">
        <text>Hydrolysis of terminal non-reducing N-acetyl-D-hexosamine residues in N-acetyl-beta-D-hexosaminides.</text>
        <dbReference type="EC" id="3.2.1.52"/>
    </reaction>
</comment>
<accession>A0A6G0WE87</accession>
<dbReference type="PANTHER" id="PTHR22600:SF26">
    <property type="entry name" value="BETA-N-ACETYLHEXOSAMINIDASE"/>
    <property type="match status" value="1"/>
</dbReference>
<feature type="domain" description="Beta-hexosaminidase eukaryotic type N-terminal" evidence="11">
    <location>
        <begin position="64"/>
        <end position="183"/>
    </location>
</feature>
<dbReference type="Pfam" id="PF00728">
    <property type="entry name" value="Glyco_hydro_20"/>
    <property type="match status" value="1"/>
</dbReference>
<dbReference type="VEuPathDB" id="FungiDB:AeMF1_009716"/>
<dbReference type="CDD" id="cd06562">
    <property type="entry name" value="GH20_HexA_HexB-like"/>
    <property type="match status" value="1"/>
</dbReference>
<evidence type="ECO:0000256" key="5">
    <source>
        <dbReference type="ARBA" id="ARBA00023180"/>
    </source>
</evidence>
<evidence type="ECO:0000259" key="11">
    <source>
        <dbReference type="Pfam" id="PF14845"/>
    </source>
</evidence>
<keyword evidence="3 9" id="KW-0732">Signal</keyword>
<dbReference type="FunFam" id="3.20.20.80:FF:000063">
    <property type="entry name" value="Beta-hexosaminidase"/>
    <property type="match status" value="1"/>
</dbReference>
<reference evidence="12 13" key="1">
    <citation type="submission" date="2019-07" db="EMBL/GenBank/DDBJ databases">
        <title>Genomics analysis of Aphanomyces spp. identifies a new class of oomycete effector associated with host adaptation.</title>
        <authorList>
            <person name="Gaulin E."/>
        </authorList>
    </citation>
    <scope>NUCLEOTIDE SEQUENCE [LARGE SCALE GENOMIC DNA]</scope>
    <source>
        <strain evidence="12 13">ATCC 201684</strain>
    </source>
</reference>
<keyword evidence="5" id="KW-0325">Glycoprotein</keyword>
<dbReference type="SUPFAM" id="SSF51445">
    <property type="entry name" value="(Trans)glycosidases"/>
    <property type="match status" value="1"/>
</dbReference>
<evidence type="ECO:0000259" key="10">
    <source>
        <dbReference type="Pfam" id="PF00728"/>
    </source>
</evidence>
<gene>
    <name evidence="12" type="ORF">Ae201684_016719</name>
</gene>
<dbReference type="InterPro" id="IPR015883">
    <property type="entry name" value="Glyco_hydro_20_cat"/>
</dbReference>
<evidence type="ECO:0000256" key="6">
    <source>
        <dbReference type="ARBA" id="ARBA00023295"/>
    </source>
</evidence>
<dbReference type="EMBL" id="VJMJ01000266">
    <property type="protein sequence ID" value="KAF0724653.1"/>
    <property type="molecule type" value="Genomic_DNA"/>
</dbReference>
<evidence type="ECO:0000256" key="8">
    <source>
        <dbReference type="PIRSR" id="PIRSR001093-1"/>
    </source>
</evidence>
<dbReference type="PIRSF" id="PIRSF001093">
    <property type="entry name" value="B-hxosamndse_ab_euk"/>
    <property type="match status" value="1"/>
</dbReference>
<name>A0A6G0WE87_9STRA</name>
<dbReference type="InterPro" id="IPR025705">
    <property type="entry name" value="Beta_hexosaminidase_sua/sub"/>
</dbReference>
<organism evidence="12 13">
    <name type="scientific">Aphanomyces euteiches</name>
    <dbReference type="NCBI Taxonomy" id="100861"/>
    <lineage>
        <taxon>Eukaryota</taxon>
        <taxon>Sar</taxon>
        <taxon>Stramenopiles</taxon>
        <taxon>Oomycota</taxon>
        <taxon>Saprolegniomycetes</taxon>
        <taxon>Saprolegniales</taxon>
        <taxon>Verrucalvaceae</taxon>
        <taxon>Aphanomyces</taxon>
    </lineage>
</organism>
<feature type="domain" description="Glycoside hydrolase family 20 catalytic" evidence="10">
    <location>
        <begin position="207"/>
        <end position="547"/>
    </location>
</feature>
<dbReference type="GO" id="GO:0016231">
    <property type="term" value="F:beta-N-acetylglucosaminidase activity"/>
    <property type="evidence" value="ECO:0007669"/>
    <property type="project" value="TreeGrafter"/>
</dbReference>
<protein>
    <recommendedName>
        <fullName evidence="7">Beta-hexosaminidase</fullName>
        <ecNumber evidence="7">3.2.1.52</ecNumber>
    </recommendedName>
</protein>
<dbReference type="InterPro" id="IPR029018">
    <property type="entry name" value="Hex-like_dom2"/>
</dbReference>
<feature type="chain" id="PRO_5026278778" description="Beta-hexosaminidase" evidence="9">
    <location>
        <begin position="17"/>
        <end position="591"/>
    </location>
</feature>
<dbReference type="GO" id="GO:0005975">
    <property type="term" value="P:carbohydrate metabolic process"/>
    <property type="evidence" value="ECO:0007669"/>
    <property type="project" value="InterPro"/>
</dbReference>
<dbReference type="Gene3D" id="3.20.20.80">
    <property type="entry name" value="Glycosidases"/>
    <property type="match status" value="1"/>
</dbReference>
<dbReference type="Proteomes" id="UP000481153">
    <property type="component" value="Unassembled WGS sequence"/>
</dbReference>
<comment type="caution">
    <text evidence="12">The sequence shown here is derived from an EMBL/GenBank/DDBJ whole genome shotgun (WGS) entry which is preliminary data.</text>
</comment>
<evidence type="ECO:0000256" key="2">
    <source>
        <dbReference type="ARBA" id="ARBA00006285"/>
    </source>
</evidence>
<evidence type="ECO:0000256" key="3">
    <source>
        <dbReference type="ARBA" id="ARBA00022729"/>
    </source>
</evidence>
<proteinExistence type="inferred from homology"/>
<feature type="signal peptide" evidence="9">
    <location>
        <begin position="1"/>
        <end position="16"/>
    </location>
</feature>
<evidence type="ECO:0000256" key="9">
    <source>
        <dbReference type="SAM" id="SignalP"/>
    </source>
</evidence>
<comment type="similarity">
    <text evidence="2 7">Belongs to the glycosyl hydrolase 20 family.</text>
</comment>
<dbReference type="InterPro" id="IPR017853">
    <property type="entry name" value="GH"/>
</dbReference>